<dbReference type="EMBL" id="VFQX01000002">
    <property type="protein sequence ID" value="KAF0984514.1"/>
    <property type="molecule type" value="Genomic_DNA"/>
</dbReference>
<accession>A0A6A5CD79</accession>
<sequence length="589" mass="66271">MFFGKDLLSKKEPIGLLWLAGTIGKRCKLTKKKILLVNIPALADEIISKGKKISSKTAKGDKDVVDFSAQSDLSGYSLRLSSTLLLGIVVIYNKRTQFLLSEGNIMIQRARQVHVALGSGDDNTVLDPSKRNIARFEAITMKTLDHSIEVIDPSLLLYDQEFVRNWYKLIGANDNGELIVSSLDQNTSTETISAFGFEVVDVNSNPFISNIVHHENPTNITGLALNDDIFTAGVDIFGQTNNSELVGITENAVDKSNLMNHSDIGGFDDGIGFVPDSIVPESNPKKRKRKDGHLIIDDEVQISSDNMRTMIEDCSALLNERPCCNETFNSSSMDEFLRHLGQGKIDKTTMDRLFYFIPCGYDPSNIQFNHDFEHVFMRNYKKVKIGPRPEEDQHNITLQQNTENNANNGIDFTDIGGFDLDIEHPRSDVNIVEAHDMDELASILLEESDLKTVISPTKGMNASFTAQHRSPEKQPLQPIDAADDLIQFLEDLHDEERKNNFNGNSMISKSWNMLAYLQKKSEEERHSRTDMNEKVFISFNKIIREGTTKNSKRLKYKAAQGFYQLLVLASNGHIEIESLDRIFVHSTMV</sequence>
<proteinExistence type="predicted"/>
<dbReference type="GO" id="GO:1990414">
    <property type="term" value="P:replication-born double-strand break repair via sister chromatid exchange"/>
    <property type="evidence" value="ECO:0007669"/>
    <property type="project" value="TreeGrafter"/>
</dbReference>
<dbReference type="GO" id="GO:0030892">
    <property type="term" value="C:mitotic cohesin complex"/>
    <property type="evidence" value="ECO:0007669"/>
    <property type="project" value="TreeGrafter"/>
</dbReference>
<dbReference type="GO" id="GO:0007064">
    <property type="term" value="P:mitotic sister chromatid cohesion"/>
    <property type="evidence" value="ECO:0007669"/>
    <property type="project" value="TreeGrafter"/>
</dbReference>
<dbReference type="Proteomes" id="UP000444721">
    <property type="component" value="Unassembled WGS sequence"/>
</dbReference>
<dbReference type="OrthoDB" id="10071381at2759"/>
<reference evidence="4 5" key="1">
    <citation type="journal article" date="2019" name="Sci. Rep.">
        <title>Nanopore sequencing improves the draft genome of the human pathogenic amoeba Naegleria fowleri.</title>
        <authorList>
            <person name="Liechti N."/>
            <person name="Schurch N."/>
            <person name="Bruggmann R."/>
            <person name="Wittwer M."/>
        </authorList>
    </citation>
    <scope>NUCLEOTIDE SEQUENCE [LARGE SCALE GENOMIC DNA]</scope>
    <source>
        <strain evidence="4 5">ATCC 30894</strain>
    </source>
</reference>
<dbReference type="GeneID" id="68107631"/>
<dbReference type="PANTHER" id="PTHR12585:SF69">
    <property type="entry name" value="FI11703P"/>
    <property type="match status" value="1"/>
</dbReference>
<dbReference type="Pfam" id="PF04825">
    <property type="entry name" value="Rad21_Rec8_N"/>
    <property type="match status" value="1"/>
</dbReference>
<dbReference type="AlphaFoldDB" id="A0A6A5CD79"/>
<name>A0A6A5CD79_NAEFO</name>
<organism evidence="4 5">
    <name type="scientific">Naegleria fowleri</name>
    <name type="common">Brain eating amoeba</name>
    <dbReference type="NCBI Taxonomy" id="5763"/>
    <lineage>
        <taxon>Eukaryota</taxon>
        <taxon>Discoba</taxon>
        <taxon>Heterolobosea</taxon>
        <taxon>Tetramitia</taxon>
        <taxon>Eutetramitia</taxon>
        <taxon>Vahlkampfiidae</taxon>
        <taxon>Naegleria</taxon>
    </lineage>
</organism>
<evidence type="ECO:0000256" key="1">
    <source>
        <dbReference type="ARBA" id="ARBA00004123"/>
    </source>
</evidence>
<evidence type="ECO:0000256" key="2">
    <source>
        <dbReference type="ARBA" id="ARBA00023242"/>
    </source>
</evidence>
<comment type="caution">
    <text evidence="4">The sequence shown here is derived from an EMBL/GenBank/DDBJ whole genome shotgun (WGS) entry which is preliminary data.</text>
</comment>
<dbReference type="VEuPathDB" id="AmoebaDB:FDP41_000413"/>
<feature type="domain" description="Rad21/Rec8-like protein N-terminal" evidence="3">
    <location>
        <begin position="1"/>
        <end position="114"/>
    </location>
</feature>
<gene>
    <name evidence="4" type="ORF">FDP41_000413</name>
</gene>
<dbReference type="VEuPathDB" id="AmoebaDB:NF0005700"/>
<evidence type="ECO:0000313" key="5">
    <source>
        <dbReference type="Proteomes" id="UP000444721"/>
    </source>
</evidence>
<dbReference type="InterPro" id="IPR039781">
    <property type="entry name" value="Rad21/Rec8-like"/>
</dbReference>
<dbReference type="VEuPathDB" id="AmoebaDB:NfTy_000960"/>
<comment type="subcellular location">
    <subcellularLocation>
        <location evidence="1">Nucleus</location>
    </subcellularLocation>
</comment>
<dbReference type="OMA" id="IVHHENP"/>
<evidence type="ECO:0000259" key="3">
    <source>
        <dbReference type="Pfam" id="PF04825"/>
    </source>
</evidence>
<protein>
    <recommendedName>
        <fullName evidence="3">Rad21/Rec8-like protein N-terminal domain-containing protein</fullName>
    </recommendedName>
</protein>
<dbReference type="InterPro" id="IPR006910">
    <property type="entry name" value="Rad21_Rec8_N"/>
</dbReference>
<keyword evidence="5" id="KW-1185">Reference proteome</keyword>
<evidence type="ECO:0000313" key="4">
    <source>
        <dbReference type="EMBL" id="KAF0984514.1"/>
    </source>
</evidence>
<keyword evidence="2" id="KW-0539">Nucleus</keyword>
<dbReference type="GO" id="GO:0005634">
    <property type="term" value="C:nucleus"/>
    <property type="evidence" value="ECO:0007669"/>
    <property type="project" value="UniProtKB-SubCell"/>
</dbReference>
<dbReference type="PANTHER" id="PTHR12585">
    <property type="entry name" value="SCC1 / RAD21 FAMILY MEMBER"/>
    <property type="match status" value="1"/>
</dbReference>
<dbReference type="CDD" id="cd21747">
    <property type="entry name" value="Rad21_Rec8_M"/>
    <property type="match status" value="1"/>
</dbReference>
<dbReference type="RefSeq" id="XP_044569227.1">
    <property type="nucleotide sequence ID" value="XM_044707511.1"/>
</dbReference>
<dbReference type="GO" id="GO:0003682">
    <property type="term" value="F:chromatin binding"/>
    <property type="evidence" value="ECO:0007669"/>
    <property type="project" value="TreeGrafter"/>
</dbReference>